<dbReference type="GO" id="GO:0003723">
    <property type="term" value="F:RNA binding"/>
    <property type="evidence" value="ECO:0007669"/>
    <property type="project" value="UniProtKB-KW"/>
</dbReference>
<dbReference type="Proteomes" id="UP000765509">
    <property type="component" value="Unassembled WGS sequence"/>
</dbReference>
<reference evidence="3" key="1">
    <citation type="submission" date="2021-03" db="EMBL/GenBank/DDBJ databases">
        <title>Draft genome sequence of rust myrtle Austropuccinia psidii MF-1, a brazilian biotype.</title>
        <authorList>
            <person name="Quecine M.C."/>
            <person name="Pachon D.M.R."/>
            <person name="Bonatelli M.L."/>
            <person name="Correr F.H."/>
            <person name="Franceschini L.M."/>
            <person name="Leite T.F."/>
            <person name="Margarido G.R.A."/>
            <person name="Almeida C.A."/>
            <person name="Ferrarezi J.A."/>
            <person name="Labate C.A."/>
        </authorList>
    </citation>
    <scope>NUCLEOTIDE SEQUENCE</scope>
    <source>
        <strain evidence="3">MF-1</strain>
    </source>
</reference>
<dbReference type="InterPro" id="IPR012337">
    <property type="entry name" value="RNaseH-like_sf"/>
</dbReference>
<sequence length="308" mass="36083">MHNEFFSAVLKSYAKHKQCGILLQLLQQKYRSPDLQSQLEEPWLIAYKDNKFFLIYGLLYHREKHKSAHTVADRYHISLILQECHDCPYMGHISEDRTKERVASTAWWPKWEQELSEYINTCEGGQKENRKHRKKYGLLQHIEEPQHPWQTINMDWVTGLIPGGKEEYNACLIIFNRFSKSMRCLPCHKEDIAMDTALLFWNNIISTCGVPKIIISDRDPKFTSEFWTNLYDMLGTKLAFSTAYHPQTDGLAERMIQTMEDILRRFCAYGMEYKDHEGYTHDWVTLLPAVQLAYNTSQNSTTGKTSAV</sequence>
<dbReference type="InterPro" id="IPR050951">
    <property type="entry name" value="Retrovirus_Pol_polyprotein"/>
</dbReference>
<dbReference type="InterPro" id="IPR001584">
    <property type="entry name" value="Integrase_cat-core"/>
</dbReference>
<dbReference type="InterPro" id="IPR041588">
    <property type="entry name" value="Integrase_H2C2"/>
</dbReference>
<name>A0A9Q3KIH2_9BASI</name>
<dbReference type="PROSITE" id="PS50994">
    <property type="entry name" value="INTEGRASE"/>
    <property type="match status" value="1"/>
</dbReference>
<feature type="non-terminal residue" evidence="3">
    <location>
        <position position="308"/>
    </location>
</feature>
<dbReference type="OrthoDB" id="2273864at2759"/>
<dbReference type="AlphaFoldDB" id="A0A9Q3KIH2"/>
<keyword evidence="4" id="KW-1185">Reference proteome</keyword>
<dbReference type="GO" id="GO:0005634">
    <property type="term" value="C:nucleus"/>
    <property type="evidence" value="ECO:0007669"/>
    <property type="project" value="UniProtKB-ARBA"/>
</dbReference>
<evidence type="ECO:0000313" key="3">
    <source>
        <dbReference type="EMBL" id="MBW0580751.1"/>
    </source>
</evidence>
<keyword evidence="1" id="KW-0694">RNA-binding</keyword>
<dbReference type="Gene3D" id="3.30.420.10">
    <property type="entry name" value="Ribonuclease H-like superfamily/Ribonuclease H"/>
    <property type="match status" value="1"/>
</dbReference>
<dbReference type="EMBL" id="AVOT02108292">
    <property type="protein sequence ID" value="MBW0580751.1"/>
    <property type="molecule type" value="Genomic_DNA"/>
</dbReference>
<dbReference type="Gene3D" id="1.10.340.70">
    <property type="match status" value="1"/>
</dbReference>
<dbReference type="PANTHER" id="PTHR37984:SF5">
    <property type="entry name" value="PROTEIN NYNRIN-LIKE"/>
    <property type="match status" value="1"/>
</dbReference>
<gene>
    <name evidence="3" type="ORF">O181_120466</name>
</gene>
<accession>A0A9Q3KIH2</accession>
<dbReference type="InterPro" id="IPR036397">
    <property type="entry name" value="RNaseH_sf"/>
</dbReference>
<dbReference type="SUPFAM" id="SSF53098">
    <property type="entry name" value="Ribonuclease H-like"/>
    <property type="match status" value="1"/>
</dbReference>
<evidence type="ECO:0000259" key="2">
    <source>
        <dbReference type="PROSITE" id="PS50994"/>
    </source>
</evidence>
<feature type="domain" description="Integrase catalytic" evidence="2">
    <location>
        <begin position="144"/>
        <end position="308"/>
    </location>
</feature>
<evidence type="ECO:0000256" key="1">
    <source>
        <dbReference type="ARBA" id="ARBA00022884"/>
    </source>
</evidence>
<comment type="caution">
    <text evidence="3">The sequence shown here is derived from an EMBL/GenBank/DDBJ whole genome shotgun (WGS) entry which is preliminary data.</text>
</comment>
<protein>
    <recommendedName>
        <fullName evidence="2">Integrase catalytic domain-containing protein</fullName>
    </recommendedName>
</protein>
<organism evidence="3 4">
    <name type="scientific">Austropuccinia psidii MF-1</name>
    <dbReference type="NCBI Taxonomy" id="1389203"/>
    <lineage>
        <taxon>Eukaryota</taxon>
        <taxon>Fungi</taxon>
        <taxon>Dikarya</taxon>
        <taxon>Basidiomycota</taxon>
        <taxon>Pucciniomycotina</taxon>
        <taxon>Pucciniomycetes</taxon>
        <taxon>Pucciniales</taxon>
        <taxon>Sphaerophragmiaceae</taxon>
        <taxon>Austropuccinia</taxon>
    </lineage>
</organism>
<dbReference type="GO" id="GO:0015074">
    <property type="term" value="P:DNA integration"/>
    <property type="evidence" value="ECO:0007669"/>
    <property type="project" value="InterPro"/>
</dbReference>
<dbReference type="PANTHER" id="PTHR37984">
    <property type="entry name" value="PROTEIN CBG26694"/>
    <property type="match status" value="1"/>
</dbReference>
<evidence type="ECO:0000313" key="4">
    <source>
        <dbReference type="Proteomes" id="UP000765509"/>
    </source>
</evidence>
<proteinExistence type="predicted"/>
<dbReference type="Pfam" id="PF17921">
    <property type="entry name" value="Integrase_H2C2"/>
    <property type="match status" value="1"/>
</dbReference>